<gene>
    <name evidence="11" type="ORF">ACFQ03_10450</name>
</gene>
<dbReference type="Gene3D" id="1.20.5.1930">
    <property type="match status" value="1"/>
</dbReference>
<evidence type="ECO:0000256" key="7">
    <source>
        <dbReference type="ARBA" id="ARBA00022840"/>
    </source>
</evidence>
<evidence type="ECO:0000256" key="1">
    <source>
        <dbReference type="ARBA" id="ARBA00000085"/>
    </source>
</evidence>
<comment type="catalytic activity">
    <reaction evidence="1">
        <text>ATP + protein L-histidine = ADP + protein N-phospho-L-histidine.</text>
        <dbReference type="EC" id="2.7.13.3"/>
    </reaction>
</comment>
<evidence type="ECO:0000256" key="3">
    <source>
        <dbReference type="ARBA" id="ARBA00022553"/>
    </source>
</evidence>
<dbReference type="EMBL" id="JBHTIU010000031">
    <property type="protein sequence ID" value="MFD0869571.1"/>
    <property type="molecule type" value="Genomic_DNA"/>
</dbReference>
<keyword evidence="5" id="KW-0547">Nucleotide-binding</keyword>
<accession>A0ABW3DAJ3</accession>
<dbReference type="SMART" id="SM00387">
    <property type="entry name" value="HATPase_c"/>
    <property type="match status" value="1"/>
</dbReference>
<comment type="caution">
    <text evidence="11">The sequence shown here is derived from an EMBL/GenBank/DDBJ whole genome shotgun (WGS) entry which is preliminary data.</text>
</comment>
<feature type="domain" description="Histidine kinase/HSP90-like ATPase" evidence="10">
    <location>
        <begin position="310"/>
        <end position="400"/>
    </location>
</feature>
<dbReference type="PANTHER" id="PTHR24421:SF10">
    <property type="entry name" value="NITRATE_NITRITE SENSOR PROTEIN NARQ"/>
    <property type="match status" value="1"/>
</dbReference>
<reference evidence="12" key="1">
    <citation type="journal article" date="2019" name="Int. J. Syst. Evol. Microbiol.">
        <title>The Global Catalogue of Microorganisms (GCM) 10K type strain sequencing project: providing services to taxonomists for standard genome sequencing and annotation.</title>
        <authorList>
            <consortium name="The Broad Institute Genomics Platform"/>
            <consortium name="The Broad Institute Genome Sequencing Center for Infectious Disease"/>
            <person name="Wu L."/>
            <person name="Ma J."/>
        </authorList>
    </citation>
    <scope>NUCLEOTIDE SEQUENCE [LARGE SCALE GENOMIC DNA]</scope>
    <source>
        <strain evidence="12">CCUG 57263</strain>
    </source>
</reference>
<evidence type="ECO:0000256" key="8">
    <source>
        <dbReference type="ARBA" id="ARBA00023012"/>
    </source>
</evidence>
<dbReference type="InterPro" id="IPR036890">
    <property type="entry name" value="HATPase_C_sf"/>
</dbReference>
<dbReference type="RefSeq" id="WP_144934644.1">
    <property type="nucleotide sequence ID" value="NZ_JBHTIU010000031.1"/>
</dbReference>
<dbReference type="PANTHER" id="PTHR24421">
    <property type="entry name" value="NITRATE/NITRITE SENSOR PROTEIN NARX-RELATED"/>
    <property type="match status" value="1"/>
</dbReference>
<feature type="transmembrane region" description="Helical" evidence="9">
    <location>
        <begin position="102"/>
        <end position="120"/>
    </location>
</feature>
<keyword evidence="9" id="KW-0812">Transmembrane</keyword>
<evidence type="ECO:0000259" key="10">
    <source>
        <dbReference type="SMART" id="SM00387"/>
    </source>
</evidence>
<dbReference type="Pfam" id="PF07730">
    <property type="entry name" value="HisKA_3"/>
    <property type="match status" value="1"/>
</dbReference>
<feature type="transmembrane region" description="Helical" evidence="9">
    <location>
        <begin position="140"/>
        <end position="160"/>
    </location>
</feature>
<evidence type="ECO:0000256" key="6">
    <source>
        <dbReference type="ARBA" id="ARBA00022777"/>
    </source>
</evidence>
<name>A0ABW3DAJ3_9BACL</name>
<dbReference type="EC" id="2.7.13.3" evidence="2"/>
<evidence type="ECO:0000256" key="4">
    <source>
        <dbReference type="ARBA" id="ARBA00022679"/>
    </source>
</evidence>
<evidence type="ECO:0000313" key="11">
    <source>
        <dbReference type="EMBL" id="MFD0869571.1"/>
    </source>
</evidence>
<keyword evidence="8" id="KW-0902">Two-component regulatory system</keyword>
<keyword evidence="4" id="KW-0808">Transferase</keyword>
<dbReference type="InterPro" id="IPR011712">
    <property type="entry name" value="Sig_transdc_His_kin_sub3_dim/P"/>
</dbReference>
<keyword evidence="3" id="KW-0597">Phosphoprotein</keyword>
<dbReference type="SUPFAM" id="SSF55874">
    <property type="entry name" value="ATPase domain of HSP90 chaperone/DNA topoisomerase II/histidine kinase"/>
    <property type="match status" value="1"/>
</dbReference>
<keyword evidence="7" id="KW-0067">ATP-binding</keyword>
<feature type="transmembrane region" description="Helical" evidence="9">
    <location>
        <begin position="16"/>
        <end position="35"/>
    </location>
</feature>
<dbReference type="Pfam" id="PF02518">
    <property type="entry name" value="HATPase_c"/>
    <property type="match status" value="1"/>
</dbReference>
<keyword evidence="12" id="KW-1185">Reference proteome</keyword>
<keyword evidence="9" id="KW-0472">Membrane</keyword>
<evidence type="ECO:0000256" key="9">
    <source>
        <dbReference type="SAM" id="Phobius"/>
    </source>
</evidence>
<dbReference type="GO" id="GO:0016301">
    <property type="term" value="F:kinase activity"/>
    <property type="evidence" value="ECO:0007669"/>
    <property type="project" value="UniProtKB-KW"/>
</dbReference>
<sequence>MAQEMVQRRRWHWSEWIMLGFYAVWVIGSITTCFMFDKGSMSTLRPWEYASLLFTLFMLPLLFWRPGYVHMLGFPLTVLLTVGGFQHYLYFNKLEMIDLLSYPLIIVGFLSNRLNIWWTVPCFLVIHPSISIWLMDQPGLLAILQIFTSYGVSFVMGLGIQRILTSHLRMKQLYGENVKQYDLIRQQNKALEQYARQVENLTLLEERNRLARELHDTVGHTFTSVIMGMDAVSYLIELDPNKAKAKLEVLREVTRNGLDEVRKSIHQIAPLEDNAPLTQQISRLANEFAVHTGTSVRVDTSGEEGEFPQQLKLTIIRCLQEALTNAKRHGQAASVLIEINYLHEQISLKVKDDGLGSDKIHTGFGLNGMKERLAAWRGNLQIHSHKGLGTTVTCTIPYSRAGIKSQGGTIDERDSVTSG</sequence>
<keyword evidence="9" id="KW-1133">Transmembrane helix</keyword>
<feature type="transmembrane region" description="Helical" evidence="9">
    <location>
        <begin position="47"/>
        <end position="64"/>
    </location>
</feature>
<dbReference type="CDD" id="cd16917">
    <property type="entry name" value="HATPase_UhpB-NarQ-NarX-like"/>
    <property type="match status" value="1"/>
</dbReference>
<dbReference type="Gene3D" id="3.30.565.10">
    <property type="entry name" value="Histidine kinase-like ATPase, C-terminal domain"/>
    <property type="match status" value="1"/>
</dbReference>
<keyword evidence="6 11" id="KW-0418">Kinase</keyword>
<evidence type="ECO:0000256" key="2">
    <source>
        <dbReference type="ARBA" id="ARBA00012438"/>
    </source>
</evidence>
<evidence type="ECO:0000256" key="5">
    <source>
        <dbReference type="ARBA" id="ARBA00022741"/>
    </source>
</evidence>
<feature type="transmembrane region" description="Helical" evidence="9">
    <location>
        <begin position="70"/>
        <end position="90"/>
    </location>
</feature>
<protein>
    <recommendedName>
        <fullName evidence="2">histidine kinase</fullName>
        <ecNumber evidence="2">2.7.13.3</ecNumber>
    </recommendedName>
</protein>
<organism evidence="11 12">
    <name type="scientific">Paenibacillus residui</name>
    <dbReference type="NCBI Taxonomy" id="629724"/>
    <lineage>
        <taxon>Bacteria</taxon>
        <taxon>Bacillati</taxon>
        <taxon>Bacillota</taxon>
        <taxon>Bacilli</taxon>
        <taxon>Bacillales</taxon>
        <taxon>Paenibacillaceae</taxon>
        <taxon>Paenibacillus</taxon>
    </lineage>
</organism>
<dbReference type="InterPro" id="IPR050482">
    <property type="entry name" value="Sensor_HK_TwoCompSys"/>
</dbReference>
<dbReference type="InterPro" id="IPR003594">
    <property type="entry name" value="HATPase_dom"/>
</dbReference>
<dbReference type="Proteomes" id="UP001597120">
    <property type="component" value="Unassembled WGS sequence"/>
</dbReference>
<proteinExistence type="predicted"/>
<evidence type="ECO:0000313" key="12">
    <source>
        <dbReference type="Proteomes" id="UP001597120"/>
    </source>
</evidence>